<reference evidence="1" key="1">
    <citation type="submission" date="2018-05" db="EMBL/GenBank/DDBJ databases">
        <authorList>
            <person name="Lanie J.A."/>
            <person name="Ng W.-L."/>
            <person name="Kazmierczak K.M."/>
            <person name="Andrzejewski T.M."/>
            <person name="Davidsen T.M."/>
            <person name="Wayne K.J."/>
            <person name="Tettelin H."/>
            <person name="Glass J.I."/>
            <person name="Rusch D."/>
            <person name="Podicherti R."/>
            <person name="Tsui H.-C.T."/>
            <person name="Winkler M.E."/>
        </authorList>
    </citation>
    <scope>NUCLEOTIDE SEQUENCE</scope>
</reference>
<protein>
    <submittedName>
        <fullName evidence="1">Uncharacterized protein</fullName>
    </submittedName>
</protein>
<sequence>ILLLKAEELLWLKWGNLCGDIFFEIIGSIKGDLKLD</sequence>
<evidence type="ECO:0000313" key="1">
    <source>
        <dbReference type="EMBL" id="SVC82850.1"/>
    </source>
</evidence>
<dbReference type="EMBL" id="UINC01113322">
    <property type="protein sequence ID" value="SVC82850.1"/>
    <property type="molecule type" value="Genomic_DNA"/>
</dbReference>
<organism evidence="1">
    <name type="scientific">marine metagenome</name>
    <dbReference type="NCBI Taxonomy" id="408172"/>
    <lineage>
        <taxon>unclassified sequences</taxon>
        <taxon>metagenomes</taxon>
        <taxon>ecological metagenomes</taxon>
    </lineage>
</organism>
<feature type="non-terminal residue" evidence="1">
    <location>
        <position position="1"/>
    </location>
</feature>
<dbReference type="AlphaFoldDB" id="A0A382QCZ1"/>
<proteinExistence type="predicted"/>
<gene>
    <name evidence="1" type="ORF">METZ01_LOCUS335704</name>
</gene>
<accession>A0A382QCZ1</accession>
<name>A0A382QCZ1_9ZZZZ</name>